<gene>
    <name evidence="13" type="ORF">M0811_01886</name>
</gene>
<dbReference type="PANTHER" id="PTHR36498">
    <property type="entry name" value="TATA-BINDING PROTEIN-ASSOCIATED FACTOR 172"/>
    <property type="match status" value="1"/>
</dbReference>
<evidence type="ECO:0000256" key="10">
    <source>
        <dbReference type="SAM" id="MobiDB-lite"/>
    </source>
</evidence>
<dbReference type="Pfam" id="PF00271">
    <property type="entry name" value="Helicase_C"/>
    <property type="match status" value="1"/>
</dbReference>
<dbReference type="PROSITE" id="PS51194">
    <property type="entry name" value="HELICASE_CTER"/>
    <property type="match status" value="1"/>
</dbReference>
<dbReference type="InterPro" id="IPR000330">
    <property type="entry name" value="SNF2_N"/>
</dbReference>
<dbReference type="InterPro" id="IPR021133">
    <property type="entry name" value="HEAT_type_2"/>
</dbReference>
<evidence type="ECO:0000313" key="13">
    <source>
        <dbReference type="EMBL" id="KAJ5070905.1"/>
    </source>
</evidence>
<dbReference type="Gene3D" id="3.40.50.10810">
    <property type="entry name" value="Tandem AAA-ATPase domain"/>
    <property type="match status" value="1"/>
</dbReference>
<dbReference type="OrthoDB" id="10252227at2759"/>
<feature type="compositionally biased region" description="Low complexity" evidence="10">
    <location>
        <begin position="1"/>
        <end position="18"/>
    </location>
</feature>
<dbReference type="GO" id="GO:0004386">
    <property type="term" value="F:helicase activity"/>
    <property type="evidence" value="ECO:0007669"/>
    <property type="project" value="UniProtKB-KW"/>
</dbReference>
<dbReference type="OMA" id="WYSDIAC"/>
<evidence type="ECO:0000313" key="14">
    <source>
        <dbReference type="Proteomes" id="UP001149090"/>
    </source>
</evidence>
<dbReference type="InterPro" id="IPR016024">
    <property type="entry name" value="ARM-type_fold"/>
</dbReference>
<reference evidence="13" key="1">
    <citation type="submission" date="2022-10" db="EMBL/GenBank/DDBJ databases">
        <title>Novel sulphate-reducing endosymbionts in the free-living metamonad Anaeramoeba.</title>
        <authorList>
            <person name="Jerlstrom-Hultqvist J."/>
            <person name="Cepicka I."/>
            <person name="Gallot-Lavallee L."/>
            <person name="Salas-Leiva D."/>
            <person name="Curtis B.A."/>
            <person name="Zahonova K."/>
            <person name="Pipaliya S."/>
            <person name="Dacks J."/>
            <person name="Roger A.J."/>
        </authorList>
    </citation>
    <scope>NUCLEOTIDE SEQUENCE</scope>
    <source>
        <strain evidence="13">BMAN</strain>
    </source>
</reference>
<dbReference type="PROSITE" id="PS50077">
    <property type="entry name" value="HEAT_REPEAT"/>
    <property type="match status" value="1"/>
</dbReference>
<dbReference type="Pfam" id="PF13513">
    <property type="entry name" value="HEAT_EZ"/>
    <property type="match status" value="1"/>
</dbReference>
<evidence type="ECO:0000256" key="8">
    <source>
        <dbReference type="ARBA" id="ARBA00023242"/>
    </source>
</evidence>
<keyword evidence="5" id="KW-0347">Helicase</keyword>
<feature type="domain" description="Helicase C-terminal" evidence="12">
    <location>
        <begin position="1522"/>
        <end position="1679"/>
    </location>
</feature>
<dbReference type="InterPro" id="IPR001650">
    <property type="entry name" value="Helicase_C-like"/>
</dbReference>
<dbReference type="GO" id="GO:0003677">
    <property type="term" value="F:DNA binding"/>
    <property type="evidence" value="ECO:0007669"/>
    <property type="project" value="UniProtKB-KW"/>
</dbReference>
<keyword evidence="6" id="KW-0067">ATP-binding</keyword>
<dbReference type="SMART" id="SM00487">
    <property type="entry name" value="DEXDc"/>
    <property type="match status" value="1"/>
</dbReference>
<evidence type="ECO:0000256" key="6">
    <source>
        <dbReference type="ARBA" id="ARBA00022840"/>
    </source>
</evidence>
<dbReference type="CDD" id="cd18793">
    <property type="entry name" value="SF2_C_SNF"/>
    <property type="match status" value="1"/>
</dbReference>
<comment type="subcellular location">
    <subcellularLocation>
        <location evidence="1">Nucleus</location>
    </subcellularLocation>
</comment>
<evidence type="ECO:0000256" key="2">
    <source>
        <dbReference type="ARBA" id="ARBA00022737"/>
    </source>
</evidence>
<sequence>MKIKNQNQNQNQNQNEMENQNKNEENTWPFEQIVERLLIDLFHPNWEIRHGACIGLREILRKHGSQAGMQKKGTEKELQTQNSIYIEDIVIRLLSVLVLDRFCDFGADQAVAPVRETCAQTLATILKHTNEKTTAKVIDILIVLTSGENWVSRHASLLSLKYTLSAHPELCEKFFPQLLPVLINGLNDDDDDVRSISSESLLSLVERSSHLFEKDTIQIVNLLWKTLLKLDDLSVSTTGVLKLLTSFYSHPKTQKLLAEAQKKISSHKSKSKSKSKYKSKSKFNEENALDSMHSLISRLFPFSRHPIFSVKLSVIKTLKELLIVSVDIKDWIGQILIDILNSCFTNVLLEEDKEILEISSWVWEFSIFKGRHIIPNLITFPIFQKWCNRIISDEVVSNSQAKSQSSQSIQNNSSQKLSQSNPISISNSNSNYNSNPMNFSCINSNSNNISFDQDFSSFFSFVNSKEIISSSTTSLSSSFFSSSEELHLQKILNSSQLLGKLFSICMLNTKLNSSLSQLFIALLKSPKSMDKMIGAFIIFSSSTFQNQIQKNENLQKEESKLINWKSKWIGTFNPKINQVLIEELNIKKENANYQELMSQFQQIKVNYSSLLKQCQQNGMRNTPSKMMKKDVSLSIIKEFLTENYPQFLKENSRISEYYIDLIEEKKNNLVSLIKEYQKEQSLKHIRVISAISGAIISIGKLPKKRNPIIQNLIREIKTEYNVIYQFKVAHFLTELINQLWIEKNETLIKRILTNICEMACGNRKVTPSFMACLSNPFALLPEVLEDSVKNSNLNSQEIELSEISYRGSCFFLKEIFSDFQSKIFEVAPSLQEFLFSPLNSQTQESLSKINQFSNQKSINLENSEEIQSIINSISVITFLIQFIDLDIQKEFSQILKSLVMFLSCNIPSIRSLASYSISIFSNFIPQEKLVPIIQEILPLLSSQNDIQRLGAAETINNIVSILDIKFVPFISSLAVPILRRMSDHNHAIREVVSNSFALLVRLIPLVATSSHLENSLHIGEEHKFLEQLLDSSKIDHVEIPFKLNLDLRKYQQDGINWLIFLNKFGLHGILCDDMGLGKTLQALCAILIHQNNKSKLLQETKNTEYQPLPSFIVCPSTLVSHWKFEIEKIFPQNLNIQILKFIGNPKERSILLKKIPNSNIVISSYDIVRKDIHYLKKQLFDYLILDEGHIIRNPTTKISQAVKSIKAQHRLILSGTPIQNNVIELWSLFDFLMPGFLGSEKYFKQQFAKPILQLKDPRCSDNIREKGTIAKEALHRQVLPFLLRRMKEDVLKDLPPKIIQDYYCELSPLQMKIYQQFSQKFEKSEIAQLINNREEENNQENLSNSMEIENKKDDKNDDGNDNDNEPQKSGNKKSKNNQHIFQLLQYLRRLCNHPKLVLDPKSKQHAQIIQELKQKGSSINDIKHSPKLLALKQLLIECGIGSDSPEKSKKNLHKQTPKFEPKTNVRIQSIEEFTQIESESLSQTGDSYEKISTFRTEKISKFELTKNKKENKEEKNETKTTSLDAVLSRPVSSHRALIFCQSRSILDIIQDDLLRKEMPEVTFLRLDGEMEPKKRMDVVLKFNNDPTIDLLLLTTKIGGTGLNLTSADTVIFFEHDWNPMQDLQAMDRAHRLGQRLVVNVYRLITKDTLEERIMGLQNFKLSIANSVINKDNSSLQNVDSLQFFNLFSFGNSNLNFLSKNNTQKSNNNNNNNSLAHLSELWNENEYQDEFDLSNFLDKF</sequence>
<feature type="repeat" description="HEAT" evidence="9">
    <location>
        <begin position="178"/>
        <end position="216"/>
    </location>
</feature>
<feature type="domain" description="Helicase ATP-binding" evidence="11">
    <location>
        <begin position="1059"/>
        <end position="1235"/>
    </location>
</feature>
<dbReference type="Pfam" id="PF00176">
    <property type="entry name" value="SNF2-rel_dom"/>
    <property type="match status" value="1"/>
</dbReference>
<keyword evidence="2" id="KW-0677">Repeat</keyword>
<dbReference type="Pfam" id="PF12054">
    <property type="entry name" value="DUF3535"/>
    <property type="match status" value="1"/>
</dbReference>
<evidence type="ECO:0000256" key="3">
    <source>
        <dbReference type="ARBA" id="ARBA00022741"/>
    </source>
</evidence>
<dbReference type="GO" id="GO:0005634">
    <property type="term" value="C:nucleus"/>
    <property type="evidence" value="ECO:0007669"/>
    <property type="project" value="UniProtKB-SubCell"/>
</dbReference>
<dbReference type="SUPFAM" id="SSF48371">
    <property type="entry name" value="ARM repeat"/>
    <property type="match status" value="1"/>
</dbReference>
<accession>A0A9Q0LFH0</accession>
<dbReference type="GO" id="GO:0017025">
    <property type="term" value="F:TBP-class protein binding"/>
    <property type="evidence" value="ECO:0007669"/>
    <property type="project" value="InterPro"/>
</dbReference>
<organism evidence="13 14">
    <name type="scientific">Anaeramoeba ignava</name>
    <name type="common">Anaerobic marine amoeba</name>
    <dbReference type="NCBI Taxonomy" id="1746090"/>
    <lineage>
        <taxon>Eukaryota</taxon>
        <taxon>Metamonada</taxon>
        <taxon>Anaeramoebidae</taxon>
        <taxon>Anaeramoeba</taxon>
    </lineage>
</organism>
<keyword evidence="14" id="KW-1185">Reference proteome</keyword>
<dbReference type="SUPFAM" id="SSF52540">
    <property type="entry name" value="P-loop containing nucleoside triphosphate hydrolases"/>
    <property type="match status" value="2"/>
</dbReference>
<dbReference type="Proteomes" id="UP001149090">
    <property type="component" value="Unassembled WGS sequence"/>
</dbReference>
<evidence type="ECO:0000256" key="9">
    <source>
        <dbReference type="PROSITE-ProRule" id="PRU00103"/>
    </source>
</evidence>
<dbReference type="InterPro" id="IPR049730">
    <property type="entry name" value="SNF2/RAD54-like_C"/>
</dbReference>
<feature type="compositionally biased region" description="Basic and acidic residues" evidence="10">
    <location>
        <begin position="1348"/>
        <end position="1358"/>
    </location>
</feature>
<dbReference type="InterPro" id="IPR011989">
    <property type="entry name" value="ARM-like"/>
</dbReference>
<evidence type="ECO:0000256" key="1">
    <source>
        <dbReference type="ARBA" id="ARBA00004123"/>
    </source>
</evidence>
<feature type="region of interest" description="Disordered" evidence="10">
    <location>
        <begin position="1332"/>
        <end position="1377"/>
    </location>
</feature>
<dbReference type="SMART" id="SM00490">
    <property type="entry name" value="HELICc"/>
    <property type="match status" value="1"/>
</dbReference>
<dbReference type="EMBL" id="JAPDFW010000092">
    <property type="protein sequence ID" value="KAJ5070905.1"/>
    <property type="molecule type" value="Genomic_DNA"/>
</dbReference>
<keyword evidence="3" id="KW-0547">Nucleotide-binding</keyword>
<keyword evidence="8" id="KW-0539">Nucleus</keyword>
<dbReference type="PROSITE" id="PS51192">
    <property type="entry name" value="HELICASE_ATP_BIND_1"/>
    <property type="match status" value="1"/>
</dbReference>
<evidence type="ECO:0000259" key="11">
    <source>
        <dbReference type="PROSITE" id="PS51192"/>
    </source>
</evidence>
<feature type="region of interest" description="Disordered" evidence="10">
    <location>
        <begin position="1"/>
        <end position="20"/>
    </location>
</feature>
<dbReference type="InterPro" id="IPR027417">
    <property type="entry name" value="P-loop_NTPase"/>
</dbReference>
<name>A0A9Q0LFH0_ANAIG</name>
<dbReference type="Gene3D" id="3.40.50.300">
    <property type="entry name" value="P-loop containing nucleotide triphosphate hydrolases"/>
    <property type="match status" value="2"/>
</dbReference>
<protein>
    <submittedName>
        <fullName evidence="13">B-tfiid tata-box-binding protein-associated factor 1</fullName>
    </submittedName>
</protein>
<dbReference type="InterPro" id="IPR022707">
    <property type="entry name" value="Mot1_central_dom"/>
</dbReference>
<evidence type="ECO:0000256" key="4">
    <source>
        <dbReference type="ARBA" id="ARBA00022801"/>
    </source>
</evidence>
<comment type="caution">
    <text evidence="13">The sequence shown here is derived from an EMBL/GenBank/DDBJ whole genome shotgun (WGS) entry which is preliminary data.</text>
</comment>
<evidence type="ECO:0000256" key="5">
    <source>
        <dbReference type="ARBA" id="ARBA00022806"/>
    </source>
</evidence>
<keyword evidence="7" id="KW-0238">DNA-binding</keyword>
<dbReference type="InterPro" id="IPR044972">
    <property type="entry name" value="Mot1"/>
</dbReference>
<dbReference type="InterPro" id="IPR038718">
    <property type="entry name" value="SNF2-like_sf"/>
</dbReference>
<dbReference type="InterPro" id="IPR014001">
    <property type="entry name" value="Helicase_ATP-bd"/>
</dbReference>
<proteinExistence type="predicted"/>
<dbReference type="CDD" id="cd17999">
    <property type="entry name" value="DEXHc_Mot1"/>
    <property type="match status" value="1"/>
</dbReference>
<dbReference type="GO" id="GO:0016887">
    <property type="term" value="F:ATP hydrolysis activity"/>
    <property type="evidence" value="ECO:0007669"/>
    <property type="project" value="InterPro"/>
</dbReference>
<dbReference type="Gene3D" id="1.25.10.10">
    <property type="entry name" value="Leucine-rich Repeat Variant"/>
    <property type="match status" value="2"/>
</dbReference>
<dbReference type="GO" id="GO:0005524">
    <property type="term" value="F:ATP binding"/>
    <property type="evidence" value="ECO:0007669"/>
    <property type="project" value="UniProtKB-KW"/>
</dbReference>
<keyword evidence="4" id="KW-0378">Hydrolase</keyword>
<dbReference type="PANTHER" id="PTHR36498:SF1">
    <property type="entry name" value="TATA-BINDING PROTEIN-ASSOCIATED FACTOR 172"/>
    <property type="match status" value="1"/>
</dbReference>
<dbReference type="InterPro" id="IPR044078">
    <property type="entry name" value="Mot1_ATP-bd"/>
</dbReference>
<evidence type="ECO:0000259" key="12">
    <source>
        <dbReference type="PROSITE" id="PS51194"/>
    </source>
</evidence>
<dbReference type="FunFam" id="3.40.50.10810:FF:000042">
    <property type="entry name" value="SNF2 family helicase-like protein"/>
    <property type="match status" value="1"/>
</dbReference>
<evidence type="ECO:0000256" key="7">
    <source>
        <dbReference type="ARBA" id="ARBA00023125"/>
    </source>
</evidence>